<accession>A0A168J943</accession>
<sequence>MKEDHISATVQAIDYMKCHLDEDITSEQLAIHVNYSPFHFTRIFKSVTGISPRRYLSALRMESGKKELLKSPSLLVKVLLAIGFRSVGTFNTKFKENVGVTPKKFRNLSEALSAYMSQYENQELLLSATNLNSTIQKICCHVEAPDSFSGMIFVGLFPRPIPDQRPIAGTALNRKNRTCTFTNVPEGTYYALIAGIPWSLNPKDYFLLEHCLRGMFPSAIHVMDTTNLDMTIQLRGPLPFDPPIVVNLPLLLFEQKKN</sequence>
<gene>
    <name evidence="5" type="ORF">PBAT_23700</name>
</gene>
<dbReference type="InterPro" id="IPR018062">
    <property type="entry name" value="HTH_AraC-typ_CS"/>
</dbReference>
<keyword evidence="3" id="KW-0804">Transcription</keyword>
<proteinExistence type="predicted"/>
<dbReference type="GO" id="GO:0003700">
    <property type="term" value="F:DNA-binding transcription factor activity"/>
    <property type="evidence" value="ECO:0007669"/>
    <property type="project" value="InterPro"/>
</dbReference>
<comment type="caution">
    <text evidence="5">The sequence shown here is derived from an EMBL/GenBank/DDBJ whole genome shotgun (WGS) entry which is preliminary data.</text>
</comment>
<protein>
    <submittedName>
        <fullName evidence="5">AraC family transcriptional regulator</fullName>
    </submittedName>
</protein>
<reference evidence="5 6" key="1">
    <citation type="submission" date="2016-03" db="EMBL/GenBank/DDBJ databases">
        <title>Draft genome sequence of Paenibacillus antarcticus CECT 5836.</title>
        <authorList>
            <person name="Shin S.-K."/>
            <person name="Yi H."/>
        </authorList>
    </citation>
    <scope>NUCLEOTIDE SEQUENCE [LARGE SCALE GENOMIC DNA]</scope>
    <source>
        <strain evidence="5 6">CECT 5836</strain>
    </source>
</reference>
<organism evidence="5 6">
    <name type="scientific">Paenibacillus antarcticus</name>
    <dbReference type="NCBI Taxonomy" id="253703"/>
    <lineage>
        <taxon>Bacteria</taxon>
        <taxon>Bacillati</taxon>
        <taxon>Bacillota</taxon>
        <taxon>Bacilli</taxon>
        <taxon>Bacillales</taxon>
        <taxon>Paenibacillaceae</taxon>
        <taxon>Paenibacillus</taxon>
    </lineage>
</organism>
<keyword evidence="2" id="KW-0238">DNA-binding</keyword>
<evidence type="ECO:0000256" key="3">
    <source>
        <dbReference type="ARBA" id="ARBA00023163"/>
    </source>
</evidence>
<dbReference type="InterPro" id="IPR009057">
    <property type="entry name" value="Homeodomain-like_sf"/>
</dbReference>
<dbReference type="SUPFAM" id="SSF46689">
    <property type="entry name" value="Homeodomain-like"/>
    <property type="match status" value="2"/>
</dbReference>
<name>A0A168J943_9BACL</name>
<evidence type="ECO:0000259" key="4">
    <source>
        <dbReference type="PROSITE" id="PS01124"/>
    </source>
</evidence>
<dbReference type="Pfam" id="PF12833">
    <property type="entry name" value="HTH_18"/>
    <property type="match status" value="1"/>
</dbReference>
<dbReference type="OrthoDB" id="9816344at2"/>
<dbReference type="PROSITE" id="PS01124">
    <property type="entry name" value="HTH_ARAC_FAMILY_2"/>
    <property type="match status" value="1"/>
</dbReference>
<dbReference type="GO" id="GO:0043565">
    <property type="term" value="F:sequence-specific DNA binding"/>
    <property type="evidence" value="ECO:0007669"/>
    <property type="project" value="InterPro"/>
</dbReference>
<feature type="domain" description="HTH araC/xylS-type" evidence="4">
    <location>
        <begin position="10"/>
        <end position="108"/>
    </location>
</feature>
<dbReference type="InterPro" id="IPR050204">
    <property type="entry name" value="AraC_XylS_family_regulators"/>
</dbReference>
<dbReference type="SMART" id="SM00342">
    <property type="entry name" value="HTH_ARAC"/>
    <property type="match status" value="1"/>
</dbReference>
<dbReference type="Proteomes" id="UP000077355">
    <property type="component" value="Unassembled WGS sequence"/>
</dbReference>
<dbReference type="PANTHER" id="PTHR46796">
    <property type="entry name" value="HTH-TYPE TRANSCRIPTIONAL ACTIVATOR RHAS-RELATED"/>
    <property type="match status" value="1"/>
</dbReference>
<dbReference type="PROSITE" id="PS00041">
    <property type="entry name" value="HTH_ARAC_FAMILY_1"/>
    <property type="match status" value="1"/>
</dbReference>
<dbReference type="RefSeq" id="WP_068653117.1">
    <property type="nucleotide sequence ID" value="NZ_CP043611.1"/>
</dbReference>
<evidence type="ECO:0000313" key="6">
    <source>
        <dbReference type="Proteomes" id="UP000077355"/>
    </source>
</evidence>
<dbReference type="AlphaFoldDB" id="A0A168J943"/>
<dbReference type="Gene3D" id="1.10.10.60">
    <property type="entry name" value="Homeodomain-like"/>
    <property type="match status" value="2"/>
</dbReference>
<keyword evidence="1" id="KW-0805">Transcription regulation</keyword>
<dbReference type="InterPro" id="IPR018060">
    <property type="entry name" value="HTH_AraC"/>
</dbReference>
<dbReference type="EMBL" id="LVJI01000054">
    <property type="protein sequence ID" value="OAB40312.1"/>
    <property type="molecule type" value="Genomic_DNA"/>
</dbReference>
<keyword evidence="6" id="KW-1185">Reference proteome</keyword>
<evidence type="ECO:0000313" key="5">
    <source>
        <dbReference type="EMBL" id="OAB40312.1"/>
    </source>
</evidence>
<evidence type="ECO:0000256" key="2">
    <source>
        <dbReference type="ARBA" id="ARBA00023125"/>
    </source>
</evidence>
<evidence type="ECO:0000256" key="1">
    <source>
        <dbReference type="ARBA" id="ARBA00023015"/>
    </source>
</evidence>